<name>A0A1M6TB92_9ACTN</name>
<accession>A0A1M6TB92</accession>
<proteinExistence type="predicted"/>
<evidence type="ECO:0000313" key="2">
    <source>
        <dbReference type="Proteomes" id="UP000184452"/>
    </source>
</evidence>
<protein>
    <recommendedName>
        <fullName evidence="3">YbaB/EbfC DNA-binding family protein</fullName>
    </recommendedName>
</protein>
<gene>
    <name evidence="1" type="ORF">SAMN05421803_1232</name>
</gene>
<dbReference type="STRING" id="758803.SAMN05421803_1232"/>
<dbReference type="AlphaFoldDB" id="A0A1M6TB92"/>
<evidence type="ECO:0008006" key="3">
    <source>
        <dbReference type="Google" id="ProtNLM"/>
    </source>
</evidence>
<reference evidence="1 2" key="1">
    <citation type="submission" date="2016-11" db="EMBL/GenBank/DDBJ databases">
        <authorList>
            <person name="Jaros S."/>
            <person name="Januszkiewicz K."/>
            <person name="Wedrychowicz H."/>
        </authorList>
    </citation>
    <scope>NUCLEOTIDE SEQUENCE [LARGE SCALE GENOMIC DNA]</scope>
    <source>
        <strain evidence="1 2">CGMCC 4.5723</strain>
    </source>
</reference>
<dbReference type="Proteomes" id="UP000184452">
    <property type="component" value="Unassembled WGS sequence"/>
</dbReference>
<organism evidence="1 2">
    <name type="scientific">Nocardiopsis flavescens</name>
    <dbReference type="NCBI Taxonomy" id="758803"/>
    <lineage>
        <taxon>Bacteria</taxon>
        <taxon>Bacillati</taxon>
        <taxon>Actinomycetota</taxon>
        <taxon>Actinomycetes</taxon>
        <taxon>Streptosporangiales</taxon>
        <taxon>Nocardiopsidaceae</taxon>
        <taxon>Nocardiopsis</taxon>
    </lineage>
</organism>
<dbReference type="EMBL" id="FQZK01000023">
    <property type="protein sequence ID" value="SHK54247.1"/>
    <property type="molecule type" value="Genomic_DNA"/>
</dbReference>
<keyword evidence="2" id="KW-1185">Reference proteome</keyword>
<dbReference type="OrthoDB" id="5118533at2"/>
<evidence type="ECO:0000313" key="1">
    <source>
        <dbReference type="EMBL" id="SHK54247.1"/>
    </source>
</evidence>
<sequence>MTARIDSAGELVGLKFNTQGYRDMAPAELSTAIMDVVRRARAVMAERVTAAYQPFAPNGVDVAAAIKGDLDPAALFAELDLPMPSDRGRETP</sequence>